<dbReference type="RefSeq" id="WP_182294363.1">
    <property type="nucleotide sequence ID" value="NZ_CP059851.1"/>
</dbReference>
<gene>
    <name evidence="1" type="ORF">H3309_08745</name>
</gene>
<evidence type="ECO:0000313" key="2">
    <source>
        <dbReference type="Proteomes" id="UP000515292"/>
    </source>
</evidence>
<sequence>MAIADNLISQISESFLKIESSPHFSGDTIWLTFYLAGLPEQLKHVAAMLIAEGWVNADGWDSGWIYPKIKVKKSVDLITSFSQVISSRWPNDIIVYGIDADTLSDMHNSKFITLYNFTD</sequence>
<name>A0A7G5IDS2_9SPHN</name>
<proteinExistence type="predicted"/>
<keyword evidence="2" id="KW-1185">Reference proteome</keyword>
<accession>A0A7G5IDS2</accession>
<dbReference type="Proteomes" id="UP000515292">
    <property type="component" value="Chromosome"/>
</dbReference>
<evidence type="ECO:0000313" key="1">
    <source>
        <dbReference type="EMBL" id="QMW21514.1"/>
    </source>
</evidence>
<organism evidence="1 2">
    <name type="scientific">Sandaracinobacteroides saxicola</name>
    <dbReference type="NCBI Taxonomy" id="2759707"/>
    <lineage>
        <taxon>Bacteria</taxon>
        <taxon>Pseudomonadati</taxon>
        <taxon>Pseudomonadota</taxon>
        <taxon>Alphaproteobacteria</taxon>
        <taxon>Sphingomonadales</taxon>
        <taxon>Sphingosinicellaceae</taxon>
        <taxon>Sandaracinobacteroides</taxon>
    </lineage>
</organism>
<dbReference type="AlphaFoldDB" id="A0A7G5IDS2"/>
<protein>
    <submittedName>
        <fullName evidence="1">Uncharacterized protein</fullName>
    </submittedName>
</protein>
<dbReference type="KEGG" id="sand:H3309_08745"/>
<dbReference type="EMBL" id="CP059851">
    <property type="protein sequence ID" value="QMW21514.1"/>
    <property type="molecule type" value="Genomic_DNA"/>
</dbReference>
<reference evidence="1 2" key="1">
    <citation type="submission" date="2020-07" db="EMBL/GenBank/DDBJ databases">
        <title>Complete genome sequence for Sandaracinobacter sp. M6.</title>
        <authorList>
            <person name="Tang Y."/>
            <person name="Liu Q."/>
            <person name="Guo Z."/>
            <person name="Lei P."/>
            <person name="Huang B."/>
        </authorList>
    </citation>
    <scope>NUCLEOTIDE SEQUENCE [LARGE SCALE GENOMIC DNA]</scope>
    <source>
        <strain evidence="1 2">M6</strain>
    </source>
</reference>